<dbReference type="PANTHER" id="PTHR32347:SF14">
    <property type="entry name" value="EFFLUX SYSTEM COMPONENT YKNX-RELATED"/>
    <property type="match status" value="1"/>
</dbReference>
<dbReference type="PANTHER" id="PTHR32347">
    <property type="entry name" value="EFFLUX SYSTEM COMPONENT YKNX-RELATED"/>
    <property type="match status" value="1"/>
</dbReference>
<keyword evidence="2" id="KW-0175">Coiled coil</keyword>
<gene>
    <name evidence="3" type="ORF">HNR32_000418</name>
</gene>
<dbReference type="InterPro" id="IPR050465">
    <property type="entry name" value="UPF0194_transport"/>
</dbReference>
<dbReference type="EMBL" id="JACHFH010000003">
    <property type="protein sequence ID" value="MBB5335298.1"/>
    <property type="molecule type" value="Genomic_DNA"/>
</dbReference>
<protein>
    <submittedName>
        <fullName evidence="3">Multidrug resistance efflux pump</fullName>
    </submittedName>
</protein>
<proteinExistence type="predicted"/>
<evidence type="ECO:0000256" key="2">
    <source>
        <dbReference type="ARBA" id="ARBA00023054"/>
    </source>
</evidence>
<dbReference type="Gene3D" id="2.40.50.100">
    <property type="match status" value="1"/>
</dbReference>
<comment type="caution">
    <text evidence="3">The sequence shown here is derived from an EMBL/GenBank/DDBJ whole genome shotgun (WGS) entry which is preliminary data.</text>
</comment>
<organism evidence="3 4">
    <name type="scientific">Pectinatus brassicae</name>
    <dbReference type="NCBI Taxonomy" id="862415"/>
    <lineage>
        <taxon>Bacteria</taxon>
        <taxon>Bacillati</taxon>
        <taxon>Bacillota</taxon>
        <taxon>Negativicutes</taxon>
        <taxon>Selenomonadales</taxon>
        <taxon>Selenomonadaceae</taxon>
        <taxon>Pectinatus</taxon>
    </lineage>
</organism>
<sequence length="249" mass="28066">MFNKLINTTKKRMAFLILLFLILLLPIPCIWLYFNFTNNTTILHNNPKNITVIPITAKINSRIIEINVDDGTKIKKGMILARLDDSNLQSQLKKAQQNLLDAKADLQAAQTPHSPAEQNTLVTKVDESVTAAEKARADFDSASALYQKNLIDKAQLDTKQQELTTAQNKLTAAEQNYKHSTIGNRPEDITYYERKKNEAMNQVNSLYTQINDTVIRASSNGIVNIKNAQVGQQVHPDLTLFNIVVFKEI</sequence>
<evidence type="ECO:0000256" key="1">
    <source>
        <dbReference type="ARBA" id="ARBA00004196"/>
    </source>
</evidence>
<evidence type="ECO:0000313" key="4">
    <source>
        <dbReference type="Proteomes" id="UP000559117"/>
    </source>
</evidence>
<accession>A0A840UKQ9</accession>
<keyword evidence="4" id="KW-1185">Reference proteome</keyword>
<comment type="subcellular location">
    <subcellularLocation>
        <location evidence="1">Cell envelope</location>
    </subcellularLocation>
</comment>
<dbReference type="AlphaFoldDB" id="A0A840UKQ9"/>
<dbReference type="SUPFAM" id="SSF111369">
    <property type="entry name" value="HlyD-like secretion proteins"/>
    <property type="match status" value="1"/>
</dbReference>
<name>A0A840UKQ9_9FIRM</name>
<dbReference type="GO" id="GO:0030313">
    <property type="term" value="C:cell envelope"/>
    <property type="evidence" value="ECO:0007669"/>
    <property type="project" value="UniProtKB-SubCell"/>
</dbReference>
<dbReference type="Proteomes" id="UP000559117">
    <property type="component" value="Unassembled WGS sequence"/>
</dbReference>
<reference evidence="3 4" key="1">
    <citation type="submission" date="2020-08" db="EMBL/GenBank/DDBJ databases">
        <title>Genomic Encyclopedia of Type Strains, Phase IV (KMG-IV): sequencing the most valuable type-strain genomes for metagenomic binning, comparative biology and taxonomic classification.</title>
        <authorList>
            <person name="Goeker M."/>
        </authorList>
    </citation>
    <scope>NUCLEOTIDE SEQUENCE [LARGE SCALE GENOMIC DNA]</scope>
    <source>
        <strain evidence="3 4">DSM 24661</strain>
    </source>
</reference>
<evidence type="ECO:0000313" key="3">
    <source>
        <dbReference type="EMBL" id="MBB5335298.1"/>
    </source>
</evidence>
<dbReference type="RefSeq" id="WP_183859158.1">
    <property type="nucleotide sequence ID" value="NZ_JACHFH010000003.1"/>
</dbReference>
<dbReference type="Gene3D" id="1.10.287.470">
    <property type="entry name" value="Helix hairpin bin"/>
    <property type="match status" value="1"/>
</dbReference>